<dbReference type="EMBL" id="CABFNO020001553">
    <property type="protein sequence ID" value="CAH0000199.1"/>
    <property type="molecule type" value="Genomic_DNA"/>
</dbReference>
<dbReference type="Gene3D" id="1.25.40.20">
    <property type="entry name" value="Ankyrin repeat-containing domain"/>
    <property type="match status" value="1"/>
</dbReference>
<accession>A0A9N9YA62</accession>
<reference evidence="2 3" key="2">
    <citation type="submission" date="2021-10" db="EMBL/GenBank/DDBJ databases">
        <authorList>
            <person name="Piombo E."/>
        </authorList>
    </citation>
    <scope>NUCLEOTIDE SEQUENCE [LARGE SCALE GENOMIC DNA]</scope>
</reference>
<dbReference type="Proteomes" id="UP000754883">
    <property type="component" value="Unassembled WGS sequence"/>
</dbReference>
<feature type="compositionally biased region" description="Acidic residues" evidence="1">
    <location>
        <begin position="38"/>
        <end position="58"/>
    </location>
</feature>
<dbReference type="Pfam" id="PF13637">
    <property type="entry name" value="Ank_4"/>
    <property type="match status" value="1"/>
</dbReference>
<organism evidence="2 3">
    <name type="scientific">Clonostachys byssicola</name>
    <dbReference type="NCBI Taxonomy" id="160290"/>
    <lineage>
        <taxon>Eukaryota</taxon>
        <taxon>Fungi</taxon>
        <taxon>Dikarya</taxon>
        <taxon>Ascomycota</taxon>
        <taxon>Pezizomycotina</taxon>
        <taxon>Sordariomycetes</taxon>
        <taxon>Hypocreomycetidae</taxon>
        <taxon>Hypocreales</taxon>
        <taxon>Bionectriaceae</taxon>
        <taxon>Clonostachys</taxon>
    </lineage>
</organism>
<evidence type="ECO:0000313" key="2">
    <source>
        <dbReference type="EMBL" id="CAH0000199.1"/>
    </source>
</evidence>
<proteinExistence type="predicted"/>
<protein>
    <submittedName>
        <fullName evidence="2">Uncharacterized protein</fullName>
    </submittedName>
</protein>
<feature type="region of interest" description="Disordered" evidence="1">
    <location>
        <begin position="142"/>
        <end position="165"/>
    </location>
</feature>
<gene>
    <name evidence="2" type="ORF">CBYS24578_00003024</name>
</gene>
<feature type="region of interest" description="Disordered" evidence="1">
    <location>
        <begin position="442"/>
        <end position="472"/>
    </location>
</feature>
<dbReference type="SUPFAM" id="SSF48403">
    <property type="entry name" value="Ankyrin repeat"/>
    <property type="match status" value="1"/>
</dbReference>
<dbReference type="AlphaFoldDB" id="A0A9N9YA62"/>
<sequence>MGLLGMRKLCHKLKSSYQAKKSKYRSSLPSKLDKSIADETDEEEEDNVVENEREEESPDERKAIVPKTRGDISHAKGVINTGSNFQMRDYNDYSKKSPFLSINNTGTLVLTNEASQTGIADIIIKRSSGQGQQLTRVSLQSDEEAAGTWTRGSNNSQSPSTDHLTLLPSPSNPLLDLITRFLRPEENHEENGAAPEVLLAILGIILAWCQGLGLANIAICLAPRILEIPRPIFGLSVNKIVICDILGHEHNLQVPASWFDFKLALRERAFNQPGFEKILRDQFDITYRDSANQIRRIGPNNWRKELVPNKRFTLSAIILGLEMSFQKCARCESRLNYVENYSTCPKCHLSCFQMGDQGRIPNLNELIKVRKCAAKQLQQDHLAVPGSISYLENPYGLKFEMAMSRRRLKARHSQITGTLKSSPIADGKTSTSSRMARMTINEEENEEEQEVQDNDLNKAYSDGGSEQRETKHWEVNEYSHDKELRRLEQKELSYYKNITSASNFDVLYQAAKSGHLDSVRSILEIYEENGLKPDDIWGEWGTPLVAAIMSRSFDITKALLDIGSDPIKPAGLLGCPLHAAALRADQEIFELVLLYAERSWQALLHTEGEYQEALDISLFRSAQFNHKMLIQPLLQAGANPFKQPGGISQSALRIATVGEGRDYSVFEDYLHIAADFMLLHEEEVKWMKYAFLHPNHELHEMIEDSSLRPTCANIQIGDTALAERTINQRLNNQPLFRRNRISDSTKIDAGMAQITPTTSLLPTMRRSGSGIQFEITTC</sequence>
<comment type="caution">
    <text evidence="2">The sequence shown here is derived from an EMBL/GenBank/DDBJ whole genome shotgun (WGS) entry which is preliminary data.</text>
</comment>
<keyword evidence="3" id="KW-1185">Reference proteome</keyword>
<name>A0A9N9YA62_9HYPO</name>
<evidence type="ECO:0000313" key="3">
    <source>
        <dbReference type="Proteomes" id="UP000754883"/>
    </source>
</evidence>
<dbReference type="InterPro" id="IPR002110">
    <property type="entry name" value="Ankyrin_rpt"/>
</dbReference>
<feature type="compositionally biased region" description="Acidic residues" evidence="1">
    <location>
        <begin position="442"/>
        <end position="453"/>
    </location>
</feature>
<dbReference type="InterPro" id="IPR036770">
    <property type="entry name" value="Ankyrin_rpt-contain_sf"/>
</dbReference>
<evidence type="ECO:0000256" key="1">
    <source>
        <dbReference type="SAM" id="MobiDB-lite"/>
    </source>
</evidence>
<feature type="compositionally biased region" description="Polar residues" evidence="1">
    <location>
        <begin position="150"/>
        <end position="163"/>
    </location>
</feature>
<feature type="region of interest" description="Disordered" evidence="1">
    <location>
        <begin position="16"/>
        <end position="63"/>
    </location>
</feature>
<reference evidence="3" key="1">
    <citation type="submission" date="2019-06" db="EMBL/GenBank/DDBJ databases">
        <authorList>
            <person name="Broberg M."/>
        </authorList>
    </citation>
    <scope>NUCLEOTIDE SEQUENCE [LARGE SCALE GENOMIC DNA]</scope>
</reference>